<reference evidence="3" key="1">
    <citation type="journal article" date="2019" name="Int. J. Syst. Evol. Microbiol.">
        <title>The Global Catalogue of Microorganisms (GCM) 10K type strain sequencing project: providing services to taxonomists for standard genome sequencing and annotation.</title>
        <authorList>
            <consortium name="The Broad Institute Genomics Platform"/>
            <consortium name="The Broad Institute Genome Sequencing Center for Infectious Disease"/>
            <person name="Wu L."/>
            <person name="Ma J."/>
        </authorList>
    </citation>
    <scope>NUCLEOTIDE SEQUENCE [LARGE SCALE GENOMIC DNA]</scope>
    <source>
        <strain evidence="3">JCM 17983</strain>
    </source>
</reference>
<dbReference type="PANTHER" id="PTHR43433">
    <property type="entry name" value="HYDROLASE, ALPHA/BETA FOLD FAMILY PROTEIN"/>
    <property type="match status" value="1"/>
</dbReference>
<sequence length="255" mass="27385">MTSPTATGARAPLPGLDVYYEDHGTGDPLVLLHGGAQTLDLSFGALLPALTPHRRVIPVELQGHGRTPDPADREITLARMADDVAGVLDHLGLARADVLGFSWGGLVALETAVRHPDRVDRLVLAAVHTRRDGYHPEIHDPSTYATSTRMPTEAEFGAMVAEYERYGLSTFEQVVTKLDPIVTAEQNWTPAQLGGVAAPTLVMIGDHDFVRVEHAVAVQEAIPDAALAVLPRTKHSEVVGRVGIVAPILEDFLAR</sequence>
<dbReference type="Gene3D" id="3.40.50.1820">
    <property type="entry name" value="alpha/beta hydrolase"/>
    <property type="match status" value="1"/>
</dbReference>
<dbReference type="InterPro" id="IPR050471">
    <property type="entry name" value="AB_hydrolase"/>
</dbReference>
<keyword evidence="3" id="KW-1185">Reference proteome</keyword>
<keyword evidence="2" id="KW-0378">Hydrolase</keyword>
<dbReference type="InterPro" id="IPR000073">
    <property type="entry name" value="AB_hydrolase_1"/>
</dbReference>
<name>A0ABP9EQT4_9PSEU</name>
<dbReference type="RefSeq" id="WP_274232057.1">
    <property type="nucleotide sequence ID" value="NZ_BAABHQ010000011.1"/>
</dbReference>
<evidence type="ECO:0000313" key="2">
    <source>
        <dbReference type="EMBL" id="GAA4883306.1"/>
    </source>
</evidence>
<dbReference type="EMBL" id="BAABHQ010000011">
    <property type="protein sequence ID" value="GAA4883306.1"/>
    <property type="molecule type" value="Genomic_DNA"/>
</dbReference>
<dbReference type="PANTHER" id="PTHR43433:SF5">
    <property type="entry name" value="AB HYDROLASE-1 DOMAIN-CONTAINING PROTEIN"/>
    <property type="match status" value="1"/>
</dbReference>
<dbReference type="GO" id="GO:0016787">
    <property type="term" value="F:hydrolase activity"/>
    <property type="evidence" value="ECO:0007669"/>
    <property type="project" value="UniProtKB-KW"/>
</dbReference>
<accession>A0ABP9EQT4</accession>
<dbReference type="Proteomes" id="UP001500457">
    <property type="component" value="Unassembled WGS sequence"/>
</dbReference>
<evidence type="ECO:0000259" key="1">
    <source>
        <dbReference type="Pfam" id="PF00561"/>
    </source>
</evidence>
<dbReference type="Pfam" id="PF00561">
    <property type="entry name" value="Abhydrolase_1"/>
    <property type="match status" value="1"/>
</dbReference>
<proteinExistence type="predicted"/>
<comment type="caution">
    <text evidence="2">The sequence shown here is derived from an EMBL/GenBank/DDBJ whole genome shotgun (WGS) entry which is preliminary data.</text>
</comment>
<evidence type="ECO:0000313" key="3">
    <source>
        <dbReference type="Proteomes" id="UP001500457"/>
    </source>
</evidence>
<gene>
    <name evidence="2" type="ORF">GCM10023203_38930</name>
</gene>
<feature type="domain" description="AB hydrolase-1" evidence="1">
    <location>
        <begin position="28"/>
        <end position="127"/>
    </location>
</feature>
<dbReference type="InterPro" id="IPR029058">
    <property type="entry name" value="AB_hydrolase_fold"/>
</dbReference>
<protein>
    <submittedName>
        <fullName evidence="2">Alpha/beta hydrolase</fullName>
    </submittedName>
</protein>
<organism evidence="2 3">
    <name type="scientific">Actinomycetospora straminea</name>
    <dbReference type="NCBI Taxonomy" id="663607"/>
    <lineage>
        <taxon>Bacteria</taxon>
        <taxon>Bacillati</taxon>
        <taxon>Actinomycetota</taxon>
        <taxon>Actinomycetes</taxon>
        <taxon>Pseudonocardiales</taxon>
        <taxon>Pseudonocardiaceae</taxon>
        <taxon>Actinomycetospora</taxon>
    </lineage>
</organism>
<dbReference type="SUPFAM" id="SSF53474">
    <property type="entry name" value="alpha/beta-Hydrolases"/>
    <property type="match status" value="1"/>
</dbReference>
<dbReference type="PRINTS" id="PR00111">
    <property type="entry name" value="ABHYDROLASE"/>
</dbReference>